<keyword evidence="3" id="KW-0813">Transport</keyword>
<keyword evidence="4 12" id="KW-0812">Transmembrane</keyword>
<reference evidence="15 16" key="1">
    <citation type="submission" date="2017-03" db="EMBL/GenBank/DDBJ databases">
        <title>Genomes of endolithic fungi from Antarctica.</title>
        <authorList>
            <person name="Coleine C."/>
            <person name="Masonjones S."/>
            <person name="Stajich J.E."/>
        </authorList>
    </citation>
    <scope>NUCLEOTIDE SEQUENCE [LARGE SCALE GENOMIC DNA]</scope>
    <source>
        <strain evidence="15 16">CCFEE 5311</strain>
    </source>
</reference>
<keyword evidence="9 12" id="KW-0472">Membrane</keyword>
<evidence type="ECO:0000313" key="14">
    <source>
        <dbReference type="EMBL" id="KAK0957922.1"/>
    </source>
</evidence>
<feature type="transmembrane region" description="Helical" evidence="12">
    <location>
        <begin position="37"/>
        <end position="55"/>
    </location>
</feature>
<dbReference type="InterPro" id="IPR000133">
    <property type="entry name" value="ER_ret_rcpt"/>
</dbReference>
<reference evidence="13" key="2">
    <citation type="submission" date="2021-12" db="EMBL/GenBank/DDBJ databases">
        <title>Black yeast isolated from Biological Soil Crust.</title>
        <authorList>
            <person name="Kurbessoian T."/>
        </authorList>
    </citation>
    <scope>NUCLEOTIDE SEQUENCE</scope>
    <source>
        <strain evidence="13">CCFEE 5208</strain>
    </source>
</reference>
<evidence type="ECO:0000256" key="2">
    <source>
        <dbReference type="ARBA" id="ARBA00010120"/>
    </source>
</evidence>
<feature type="transmembrane region" description="Helical" evidence="12">
    <location>
        <begin position="203"/>
        <end position="223"/>
    </location>
</feature>
<evidence type="ECO:0000313" key="17">
    <source>
        <dbReference type="Proteomes" id="UP001175353"/>
    </source>
</evidence>
<comment type="caution">
    <text evidence="15">The sequence shown here is derived from an EMBL/GenBank/DDBJ whole genome shotgun (WGS) entry which is preliminary data.</text>
</comment>
<evidence type="ECO:0000256" key="9">
    <source>
        <dbReference type="ARBA" id="ARBA00023136"/>
    </source>
</evidence>
<evidence type="ECO:0008006" key="18">
    <source>
        <dbReference type="Google" id="ProtNLM"/>
    </source>
</evidence>
<evidence type="ECO:0000256" key="1">
    <source>
        <dbReference type="ARBA" id="ARBA00004477"/>
    </source>
</evidence>
<gene>
    <name evidence="15" type="ORF">B0A54_17080</name>
    <name evidence="13" type="ORF">LTR82_017414</name>
    <name evidence="14" type="ORF">LTR91_021600</name>
</gene>
<dbReference type="PRINTS" id="PR00660">
    <property type="entry name" value="ERLUMENR"/>
</dbReference>
<feature type="transmembrane region" description="Helical" evidence="12">
    <location>
        <begin position="173"/>
        <end position="191"/>
    </location>
</feature>
<feature type="compositionally biased region" description="Acidic residues" evidence="11">
    <location>
        <begin position="324"/>
        <end position="336"/>
    </location>
</feature>
<dbReference type="Pfam" id="PF00810">
    <property type="entry name" value="ER_lumen_recept"/>
    <property type="match status" value="1"/>
</dbReference>
<dbReference type="PANTHER" id="PTHR10585">
    <property type="entry name" value="ER LUMEN PROTEIN RETAINING RECEPTOR"/>
    <property type="match status" value="1"/>
</dbReference>
<feature type="transmembrane region" description="Helical" evidence="12">
    <location>
        <begin position="143"/>
        <end position="161"/>
    </location>
</feature>
<evidence type="ECO:0000256" key="12">
    <source>
        <dbReference type="SAM" id="Phobius"/>
    </source>
</evidence>
<evidence type="ECO:0000256" key="10">
    <source>
        <dbReference type="ARBA" id="ARBA00023170"/>
    </source>
</evidence>
<keyword evidence="17" id="KW-1185">Reference proteome</keyword>
<keyword evidence="6" id="KW-0931">ER-Golgi transport</keyword>
<evidence type="ECO:0000256" key="3">
    <source>
        <dbReference type="ARBA" id="ARBA00022448"/>
    </source>
</evidence>
<evidence type="ECO:0000313" key="15">
    <source>
        <dbReference type="EMBL" id="TKA25493.1"/>
    </source>
</evidence>
<feature type="region of interest" description="Disordered" evidence="11">
    <location>
        <begin position="311"/>
        <end position="390"/>
    </location>
</feature>
<comment type="similarity">
    <text evidence="2">Belongs to the ERD2 family.</text>
</comment>
<dbReference type="EMBL" id="JASUXU010000139">
    <property type="protein sequence ID" value="KAK0303847.1"/>
    <property type="molecule type" value="Genomic_DNA"/>
</dbReference>
<dbReference type="Proteomes" id="UP001168146">
    <property type="component" value="Unassembled WGS sequence"/>
</dbReference>
<keyword evidence="8 12" id="KW-1133">Transmembrane helix</keyword>
<dbReference type="OrthoDB" id="7694678at2759"/>
<dbReference type="EMBL" id="JAUJLE010000391">
    <property type="protein sequence ID" value="KAK0957922.1"/>
    <property type="molecule type" value="Genomic_DNA"/>
</dbReference>
<dbReference type="AlphaFoldDB" id="A0A4U0TTB5"/>
<evidence type="ECO:0000256" key="7">
    <source>
        <dbReference type="ARBA" id="ARBA00022927"/>
    </source>
</evidence>
<evidence type="ECO:0000313" key="13">
    <source>
        <dbReference type="EMBL" id="KAK0303847.1"/>
    </source>
</evidence>
<dbReference type="Proteomes" id="UP000310066">
    <property type="component" value="Unassembled WGS sequence"/>
</dbReference>
<name>A0A4U0TTB5_9PEZI</name>
<feature type="transmembrane region" description="Helical" evidence="12">
    <location>
        <begin position="108"/>
        <end position="131"/>
    </location>
</feature>
<dbReference type="EMBL" id="NAJP01000156">
    <property type="protein sequence ID" value="TKA25493.1"/>
    <property type="molecule type" value="Genomic_DNA"/>
</dbReference>
<dbReference type="Proteomes" id="UP001175353">
    <property type="component" value="Unassembled WGS sequence"/>
</dbReference>
<proteinExistence type="inferred from homology"/>
<dbReference type="GO" id="GO:0016192">
    <property type="term" value="P:vesicle-mediated transport"/>
    <property type="evidence" value="ECO:0007669"/>
    <property type="project" value="UniProtKB-KW"/>
</dbReference>
<keyword evidence="10" id="KW-0675">Receptor</keyword>
<keyword evidence="5" id="KW-0256">Endoplasmic reticulum</keyword>
<reference evidence="14" key="3">
    <citation type="submission" date="2023-06" db="EMBL/GenBank/DDBJ databases">
        <title>Black Yeasts Isolated from many extreme environments.</title>
        <authorList>
            <person name="Coleine C."/>
            <person name="Stajich J.E."/>
            <person name="Selbmann L."/>
        </authorList>
    </citation>
    <scope>NUCLEOTIDE SEQUENCE</scope>
    <source>
        <strain evidence="14">CCFEE 5200</strain>
    </source>
</reference>
<protein>
    <recommendedName>
        <fullName evidence="18">ER lumen protein-retaining receptor</fullName>
    </recommendedName>
</protein>
<comment type="subcellular location">
    <subcellularLocation>
        <location evidence="1">Endoplasmic reticulum membrane</location>
        <topology evidence="1">Multi-pass membrane protein</topology>
    </subcellularLocation>
</comment>
<feature type="transmembrane region" description="Helical" evidence="12">
    <location>
        <begin position="75"/>
        <end position="96"/>
    </location>
</feature>
<dbReference type="GO" id="GO:0015031">
    <property type="term" value="P:protein transport"/>
    <property type="evidence" value="ECO:0007669"/>
    <property type="project" value="UniProtKB-KW"/>
</dbReference>
<organism evidence="15 16">
    <name type="scientific">Friedmanniomyces endolithicus</name>
    <dbReference type="NCBI Taxonomy" id="329885"/>
    <lineage>
        <taxon>Eukaryota</taxon>
        <taxon>Fungi</taxon>
        <taxon>Dikarya</taxon>
        <taxon>Ascomycota</taxon>
        <taxon>Pezizomycotina</taxon>
        <taxon>Dothideomycetes</taxon>
        <taxon>Dothideomycetidae</taxon>
        <taxon>Mycosphaerellales</taxon>
        <taxon>Teratosphaeriaceae</taxon>
        <taxon>Friedmanniomyces</taxon>
    </lineage>
</organism>
<dbReference type="GO" id="GO:0046923">
    <property type="term" value="F:ER retention sequence binding"/>
    <property type="evidence" value="ECO:0007669"/>
    <property type="project" value="InterPro"/>
</dbReference>
<keyword evidence="7" id="KW-0653">Protein transport</keyword>
<evidence type="ECO:0000256" key="5">
    <source>
        <dbReference type="ARBA" id="ARBA00022824"/>
    </source>
</evidence>
<dbReference type="GO" id="GO:0006621">
    <property type="term" value="P:protein retention in ER lumen"/>
    <property type="evidence" value="ECO:0007669"/>
    <property type="project" value="InterPro"/>
</dbReference>
<evidence type="ECO:0000256" key="6">
    <source>
        <dbReference type="ARBA" id="ARBA00022892"/>
    </source>
</evidence>
<accession>A0A4U0TTB5</accession>
<evidence type="ECO:0000313" key="16">
    <source>
        <dbReference type="Proteomes" id="UP000310066"/>
    </source>
</evidence>
<dbReference type="GO" id="GO:0005789">
    <property type="term" value="C:endoplasmic reticulum membrane"/>
    <property type="evidence" value="ECO:0007669"/>
    <property type="project" value="UniProtKB-SubCell"/>
</dbReference>
<evidence type="ECO:0000256" key="8">
    <source>
        <dbReference type="ARBA" id="ARBA00022989"/>
    </source>
</evidence>
<evidence type="ECO:0000256" key="11">
    <source>
        <dbReference type="SAM" id="MobiDB-lite"/>
    </source>
</evidence>
<dbReference type="STRING" id="329885.A0A4U0TTB5"/>
<evidence type="ECO:0000256" key="4">
    <source>
        <dbReference type="ARBA" id="ARBA00022692"/>
    </source>
</evidence>
<sequence>MPTTGPADIFHILGDVAHTSSKLILIHSIHSNQSAEGVSLLTQLLYILVFLTRYLDVFWVAPWRAVFWISPWWSWWNFTLKIFYIGSSAYIVWVMMRKFARTREKERGWRLALGVLAGSIVAGPVVCRVVQGWEYTTKIEVLWTFSIILESVCILPQLLLLRQTTVPTVLDSFYLVTLGSYRFFYLIKWIVQSATEDQYVDPIAVTFGLVQTAFYLDFAWVYWTRQRVKLRGGGVVDGDDLSKSFLVRRFIGHGRGSAEEEDLADEDAALVRQENGTASAPTARGGRSWGARGISVSADDTLAEHDRVTIAARNTGGGMADPAAFEDEDDNDDDTDSPLPHSKATPIDTAAKVRSKENDLAPEPVGEEGYSSDILVGSSAEEWQENDRRQ</sequence>